<proteinExistence type="predicted"/>
<evidence type="ECO:0000256" key="1">
    <source>
        <dbReference type="SAM" id="Phobius"/>
    </source>
</evidence>
<dbReference type="InterPro" id="IPR035994">
    <property type="entry name" value="Nucleoside_phosphorylase_sf"/>
</dbReference>
<feature type="domain" description="Nucleoside phosphorylase" evidence="2">
    <location>
        <begin position="93"/>
        <end position="280"/>
    </location>
</feature>
<dbReference type="PANTHER" id="PTHR46994:SF1">
    <property type="entry name" value="5'-METHYLTHIOADENOSINE NUCLEOSIDASE"/>
    <property type="match status" value="1"/>
</dbReference>
<accession>A0A445K2X3</accession>
<dbReference type="InterPro" id="IPR000845">
    <property type="entry name" value="Nucleoside_phosphorylase_d"/>
</dbReference>
<feature type="transmembrane region" description="Helical" evidence="1">
    <location>
        <begin position="41"/>
        <end position="63"/>
    </location>
</feature>
<keyword evidence="1" id="KW-0472">Membrane</keyword>
<dbReference type="GO" id="GO:0009116">
    <property type="term" value="P:nucleoside metabolic process"/>
    <property type="evidence" value="ECO:0007669"/>
    <property type="project" value="InterPro"/>
</dbReference>
<evidence type="ECO:0000313" key="4">
    <source>
        <dbReference type="Proteomes" id="UP000289340"/>
    </source>
</evidence>
<dbReference type="Pfam" id="PF01048">
    <property type="entry name" value="PNP_UDP_1"/>
    <property type="match status" value="1"/>
</dbReference>
<dbReference type="AlphaFoldDB" id="A0A445K2X3"/>
<protein>
    <submittedName>
        <fullName evidence="3">5'-methylthioadenosine/S-adenosylhomocysteine nucleosidase 1 isoform B</fullName>
    </submittedName>
</protein>
<dbReference type="InterPro" id="IPR044580">
    <property type="entry name" value="MTAN"/>
</dbReference>
<dbReference type="PANTHER" id="PTHR46994">
    <property type="entry name" value="5'-METHYLTHIOADENOSINE/S-ADENOSYLHOMOCYSTEINE NUCLEOSIDASE 1"/>
    <property type="match status" value="1"/>
</dbReference>
<organism evidence="3 4">
    <name type="scientific">Glycine soja</name>
    <name type="common">Wild soybean</name>
    <dbReference type="NCBI Taxonomy" id="3848"/>
    <lineage>
        <taxon>Eukaryota</taxon>
        <taxon>Viridiplantae</taxon>
        <taxon>Streptophyta</taxon>
        <taxon>Embryophyta</taxon>
        <taxon>Tracheophyta</taxon>
        <taxon>Spermatophyta</taxon>
        <taxon>Magnoliopsida</taxon>
        <taxon>eudicotyledons</taxon>
        <taxon>Gunneridae</taxon>
        <taxon>Pentapetalae</taxon>
        <taxon>rosids</taxon>
        <taxon>fabids</taxon>
        <taxon>Fabales</taxon>
        <taxon>Fabaceae</taxon>
        <taxon>Papilionoideae</taxon>
        <taxon>50 kb inversion clade</taxon>
        <taxon>NPAAA clade</taxon>
        <taxon>indigoferoid/millettioid clade</taxon>
        <taxon>Phaseoleae</taxon>
        <taxon>Glycine</taxon>
        <taxon>Glycine subgen. Soja</taxon>
    </lineage>
</organism>
<reference evidence="3 4" key="1">
    <citation type="submission" date="2018-09" db="EMBL/GenBank/DDBJ databases">
        <title>A high-quality reference genome of wild soybean provides a powerful tool to mine soybean genomes.</title>
        <authorList>
            <person name="Xie M."/>
            <person name="Chung C.Y.L."/>
            <person name="Li M.-W."/>
            <person name="Wong F.-L."/>
            <person name="Chan T.-F."/>
            <person name="Lam H.-M."/>
        </authorList>
    </citation>
    <scope>NUCLEOTIDE SEQUENCE [LARGE SCALE GENOMIC DNA]</scope>
    <source>
        <strain evidence="4">cv. W05</strain>
        <tissue evidence="3">Hypocotyl of etiolated seedlings</tissue>
    </source>
</reference>
<dbReference type="GO" id="GO:0019509">
    <property type="term" value="P:L-methionine salvage from methylthioadenosine"/>
    <property type="evidence" value="ECO:0007669"/>
    <property type="project" value="InterPro"/>
</dbReference>
<dbReference type="CDD" id="cd09008">
    <property type="entry name" value="MTAN"/>
    <property type="match status" value="1"/>
</dbReference>
<dbReference type="GO" id="GO:0008930">
    <property type="term" value="F:methylthioadenosine nucleosidase activity"/>
    <property type="evidence" value="ECO:0007669"/>
    <property type="project" value="InterPro"/>
</dbReference>
<evidence type="ECO:0000259" key="2">
    <source>
        <dbReference type="Pfam" id="PF01048"/>
    </source>
</evidence>
<keyword evidence="1" id="KW-1133">Transmembrane helix</keyword>
<name>A0A445K2X3_GLYSO</name>
<gene>
    <name evidence="3" type="ORF">D0Y65_013357</name>
</gene>
<keyword evidence="4" id="KW-1185">Reference proteome</keyword>
<sequence>MDCVLNYIYDVLIVWKKLDERGKMNIAISIKIVTAKYKKTGFLLSFIKLRLSLFCCICVLVRICVRITISCPYYTSSRNMKESVVSFHLISPGRFLSGVDSIGTIPSALATYAAILALQPDLIINAGTAGGFKAKGASIGDIFVVSECAFHDRRIPIPVEVLPSTSICDVLQIFDLYGVGLRKAFETPKLVKELNLKVAKLSTGDSLDMTQQDGSLIIANDATVIDMEGAAIAYVADLLKVPAIFIKAVTNNVDDDKAIVEEFLQNLAALTVELGLAVEQVINFINGKCISEL</sequence>
<dbReference type="EMBL" id="QZWG01000006">
    <property type="protein sequence ID" value="RZC05143.1"/>
    <property type="molecule type" value="Genomic_DNA"/>
</dbReference>
<dbReference type="SUPFAM" id="SSF53167">
    <property type="entry name" value="Purine and uridine phosphorylases"/>
    <property type="match status" value="1"/>
</dbReference>
<keyword evidence="1" id="KW-0812">Transmembrane</keyword>
<dbReference type="Proteomes" id="UP000289340">
    <property type="component" value="Chromosome 6"/>
</dbReference>
<evidence type="ECO:0000313" key="3">
    <source>
        <dbReference type="EMBL" id="RZC05143.1"/>
    </source>
</evidence>
<dbReference type="SMR" id="A0A445K2X3"/>
<comment type="caution">
    <text evidence="3">The sequence shown here is derived from an EMBL/GenBank/DDBJ whole genome shotgun (WGS) entry which is preliminary data.</text>
</comment>
<dbReference type="Gene3D" id="3.40.50.1580">
    <property type="entry name" value="Nucleoside phosphorylase domain"/>
    <property type="match status" value="1"/>
</dbReference>